<keyword evidence="3" id="KW-1185">Reference proteome</keyword>
<gene>
    <name evidence="2" type="ORF">HMPREF7215_1258</name>
</gene>
<feature type="transmembrane region" description="Helical" evidence="1">
    <location>
        <begin position="44"/>
        <end position="61"/>
    </location>
</feature>
<protein>
    <submittedName>
        <fullName evidence="2">Uncharacterized protein</fullName>
    </submittedName>
</protein>
<keyword evidence="1" id="KW-0472">Membrane</keyword>
<dbReference type="EMBL" id="ADFP01000050">
    <property type="protein sequence ID" value="EFB91114.1"/>
    <property type="molecule type" value="Genomic_DNA"/>
</dbReference>
<evidence type="ECO:0000313" key="3">
    <source>
        <dbReference type="Proteomes" id="UP000006462"/>
    </source>
</evidence>
<keyword evidence="1" id="KW-1133">Transmembrane helix</keyword>
<dbReference type="Proteomes" id="UP000006462">
    <property type="component" value="Unassembled WGS sequence"/>
</dbReference>
<accession>A0ABM9ZW32</accession>
<organism evidence="2 3">
    <name type="scientific">Pyramidobacter piscolens W5455</name>
    <dbReference type="NCBI Taxonomy" id="352165"/>
    <lineage>
        <taxon>Bacteria</taxon>
        <taxon>Thermotogati</taxon>
        <taxon>Synergistota</taxon>
        <taxon>Synergistia</taxon>
        <taxon>Synergistales</taxon>
        <taxon>Dethiosulfovibrionaceae</taxon>
        <taxon>Pyramidobacter</taxon>
    </lineage>
</organism>
<comment type="caution">
    <text evidence="2">The sequence shown here is derived from an EMBL/GenBank/DDBJ whole genome shotgun (WGS) entry which is preliminary data.</text>
</comment>
<proteinExistence type="predicted"/>
<sequence length="62" mass="6967">MFHVEHHAANAADLAEAMDAWGYCEERAMTRLYPLRYTAADRRTYVCIAAYGSAMLALSLIL</sequence>
<keyword evidence="1" id="KW-0812">Transmembrane</keyword>
<evidence type="ECO:0000256" key="1">
    <source>
        <dbReference type="SAM" id="Phobius"/>
    </source>
</evidence>
<reference evidence="2 3" key="1">
    <citation type="submission" date="2009-12" db="EMBL/GenBank/DDBJ databases">
        <authorList>
            <person name="Shrivastava S."/>
            <person name="Madupu R."/>
            <person name="Durkin A.S."/>
            <person name="Torralba M."/>
            <person name="Methe B."/>
            <person name="Sutton G.G."/>
            <person name="Strausberg R.L."/>
            <person name="Nelson K.E."/>
        </authorList>
    </citation>
    <scope>NUCLEOTIDE SEQUENCE [LARGE SCALE GENOMIC DNA]</scope>
    <source>
        <strain evidence="2 3">W5455</strain>
    </source>
</reference>
<evidence type="ECO:0000313" key="2">
    <source>
        <dbReference type="EMBL" id="EFB91114.1"/>
    </source>
</evidence>
<name>A0ABM9ZW32_9BACT</name>